<dbReference type="InterPro" id="IPR013706">
    <property type="entry name" value="PDE1_N"/>
</dbReference>
<evidence type="ECO:0000313" key="3">
    <source>
        <dbReference type="EMBL" id="KFM79430.1"/>
    </source>
</evidence>
<gene>
    <name evidence="3" type="ORF">X975_04460</name>
</gene>
<dbReference type="EMBL" id="KK120941">
    <property type="protein sequence ID" value="KFM79430.1"/>
    <property type="molecule type" value="Genomic_DNA"/>
</dbReference>
<dbReference type="AlphaFoldDB" id="A0A087UPZ1"/>
<evidence type="ECO:0000259" key="2">
    <source>
        <dbReference type="Pfam" id="PF08499"/>
    </source>
</evidence>
<dbReference type="Pfam" id="PF08499">
    <property type="entry name" value="PDEase_I_N"/>
    <property type="match status" value="1"/>
</dbReference>
<feature type="compositionally biased region" description="Basic and acidic residues" evidence="1">
    <location>
        <begin position="36"/>
        <end position="51"/>
    </location>
</feature>
<sequence>MAQTPEPNPKKCQGATFTLGGYSYKIVANAPDYGETGEKLSATRDANREKTGNGTPPMVIRRSSPRAGQLQRCRAQETDSLDQSENRLPPVDTMEACNKAAKRLRELARHLQHGEIPVSVLQNALQYAACVLDTVSIDDSKLRSKDIGSPTHLEWTTVNRRQFRRLVTKSRRTLDDEDELSEFQPNAVPTEVRDWLASTFTKKPAAQRKRSEDKPR</sequence>
<dbReference type="OMA" id="HLEWTTV"/>
<feature type="region of interest" description="Disordered" evidence="1">
    <location>
        <begin position="34"/>
        <end position="69"/>
    </location>
</feature>
<feature type="non-terminal residue" evidence="3">
    <location>
        <position position="216"/>
    </location>
</feature>
<reference evidence="3 4" key="1">
    <citation type="submission" date="2013-11" db="EMBL/GenBank/DDBJ databases">
        <title>Genome sequencing of Stegodyphus mimosarum.</title>
        <authorList>
            <person name="Bechsgaard J."/>
        </authorList>
    </citation>
    <scope>NUCLEOTIDE SEQUENCE [LARGE SCALE GENOMIC DNA]</scope>
</reference>
<protein>
    <submittedName>
        <fullName evidence="3">Calcium/calmodulin-dependent 3',5'-cyclic nucleotide phosphodiesterase 1C</fullName>
    </submittedName>
</protein>
<evidence type="ECO:0000313" key="4">
    <source>
        <dbReference type="Proteomes" id="UP000054359"/>
    </source>
</evidence>
<feature type="domain" description="PDE1 N-terminal" evidence="2">
    <location>
        <begin position="172"/>
        <end position="216"/>
    </location>
</feature>
<organism evidence="3 4">
    <name type="scientific">Stegodyphus mimosarum</name>
    <name type="common">African social velvet spider</name>
    <dbReference type="NCBI Taxonomy" id="407821"/>
    <lineage>
        <taxon>Eukaryota</taxon>
        <taxon>Metazoa</taxon>
        <taxon>Ecdysozoa</taxon>
        <taxon>Arthropoda</taxon>
        <taxon>Chelicerata</taxon>
        <taxon>Arachnida</taxon>
        <taxon>Araneae</taxon>
        <taxon>Araneomorphae</taxon>
        <taxon>Entelegynae</taxon>
        <taxon>Eresoidea</taxon>
        <taxon>Eresidae</taxon>
        <taxon>Stegodyphus</taxon>
    </lineage>
</organism>
<name>A0A087UPZ1_STEMI</name>
<accession>A0A087UPZ1</accession>
<evidence type="ECO:0000256" key="1">
    <source>
        <dbReference type="SAM" id="MobiDB-lite"/>
    </source>
</evidence>
<dbReference type="Proteomes" id="UP000054359">
    <property type="component" value="Unassembled WGS sequence"/>
</dbReference>
<keyword evidence="4" id="KW-1185">Reference proteome</keyword>
<dbReference type="STRING" id="407821.A0A087UPZ1"/>
<proteinExistence type="predicted"/>
<dbReference type="OrthoDB" id="6436405at2759"/>